<dbReference type="Proteomes" id="UP000492821">
    <property type="component" value="Unassembled WGS sequence"/>
</dbReference>
<reference evidence="3" key="2">
    <citation type="submission" date="2020-10" db="UniProtKB">
        <authorList>
            <consortium name="WormBaseParasite"/>
        </authorList>
    </citation>
    <scope>IDENTIFICATION</scope>
</reference>
<feature type="transmembrane region" description="Helical" evidence="1">
    <location>
        <begin position="66"/>
        <end position="88"/>
    </location>
</feature>
<dbReference type="AlphaFoldDB" id="A0A7E4VEX2"/>
<organism evidence="2 3">
    <name type="scientific">Panagrellus redivivus</name>
    <name type="common">Microworm</name>
    <dbReference type="NCBI Taxonomy" id="6233"/>
    <lineage>
        <taxon>Eukaryota</taxon>
        <taxon>Metazoa</taxon>
        <taxon>Ecdysozoa</taxon>
        <taxon>Nematoda</taxon>
        <taxon>Chromadorea</taxon>
        <taxon>Rhabditida</taxon>
        <taxon>Tylenchina</taxon>
        <taxon>Panagrolaimomorpha</taxon>
        <taxon>Panagrolaimoidea</taxon>
        <taxon>Panagrolaimidae</taxon>
        <taxon>Panagrellus</taxon>
    </lineage>
</organism>
<evidence type="ECO:0000313" key="3">
    <source>
        <dbReference type="WBParaSite" id="Pan_g2008.t1"/>
    </source>
</evidence>
<keyword evidence="1" id="KW-1133">Transmembrane helix</keyword>
<keyword evidence="1" id="KW-0812">Transmembrane</keyword>
<protein>
    <submittedName>
        <fullName evidence="3">Uncharacterized protein</fullName>
    </submittedName>
</protein>
<keyword evidence="2" id="KW-1185">Reference proteome</keyword>
<dbReference type="WBParaSite" id="Pan_g2008.t1">
    <property type="protein sequence ID" value="Pan_g2008.t1"/>
    <property type="gene ID" value="Pan_g2008"/>
</dbReference>
<reference evidence="2" key="1">
    <citation type="journal article" date="2013" name="Genetics">
        <title>The draft genome and transcriptome of Panagrellus redivivus are shaped by the harsh demands of a free-living lifestyle.</title>
        <authorList>
            <person name="Srinivasan J."/>
            <person name="Dillman A.R."/>
            <person name="Macchietto M.G."/>
            <person name="Heikkinen L."/>
            <person name="Lakso M."/>
            <person name="Fracchia K.M."/>
            <person name="Antoshechkin I."/>
            <person name="Mortazavi A."/>
            <person name="Wong G."/>
            <person name="Sternberg P.W."/>
        </authorList>
    </citation>
    <scope>NUCLEOTIDE SEQUENCE [LARGE SCALE GENOMIC DNA]</scope>
    <source>
        <strain evidence="2">MT8872</strain>
    </source>
</reference>
<accession>A0A7E4VEX2</accession>
<keyword evidence="1" id="KW-0472">Membrane</keyword>
<sequence>MDTNHTTEPFCPFFVWLLVELGAKLTEIPDPRTVVTLENAEIFVPQRLQGSEVVKTKRSNVPTVKIIALIVVVILVCVVGGILVWFCIISKRKQNQTPEWNHENDSSQIQQFSHRTLSTPKKITSNRSIKQASIATTTVSPKQLAHAYSGINVQRNQT</sequence>
<evidence type="ECO:0000256" key="1">
    <source>
        <dbReference type="SAM" id="Phobius"/>
    </source>
</evidence>
<evidence type="ECO:0000313" key="2">
    <source>
        <dbReference type="Proteomes" id="UP000492821"/>
    </source>
</evidence>
<proteinExistence type="predicted"/>
<name>A0A7E4VEX2_PANRE</name>